<reference evidence="1" key="1">
    <citation type="submission" date="2023-06" db="EMBL/GenBank/DDBJ databases">
        <title>Genomic analysis of the entomopathogenic nematode Steinernema hermaphroditum.</title>
        <authorList>
            <person name="Schwarz E.M."/>
            <person name="Heppert J.K."/>
            <person name="Baniya A."/>
            <person name="Schwartz H.T."/>
            <person name="Tan C.-H."/>
            <person name="Antoshechkin I."/>
            <person name="Sternberg P.W."/>
            <person name="Goodrich-Blair H."/>
            <person name="Dillman A.R."/>
        </authorList>
    </citation>
    <scope>NUCLEOTIDE SEQUENCE</scope>
    <source>
        <strain evidence="1">PS9179</strain>
        <tissue evidence="1">Whole animal</tissue>
    </source>
</reference>
<dbReference type="Proteomes" id="UP001175271">
    <property type="component" value="Unassembled WGS sequence"/>
</dbReference>
<proteinExistence type="predicted"/>
<evidence type="ECO:0000313" key="1">
    <source>
        <dbReference type="EMBL" id="KAK0415628.1"/>
    </source>
</evidence>
<accession>A0AA39I0N6</accession>
<comment type="caution">
    <text evidence="1">The sequence shown here is derived from an EMBL/GenBank/DDBJ whole genome shotgun (WGS) entry which is preliminary data.</text>
</comment>
<organism evidence="1 2">
    <name type="scientific">Steinernema hermaphroditum</name>
    <dbReference type="NCBI Taxonomy" id="289476"/>
    <lineage>
        <taxon>Eukaryota</taxon>
        <taxon>Metazoa</taxon>
        <taxon>Ecdysozoa</taxon>
        <taxon>Nematoda</taxon>
        <taxon>Chromadorea</taxon>
        <taxon>Rhabditida</taxon>
        <taxon>Tylenchina</taxon>
        <taxon>Panagrolaimomorpha</taxon>
        <taxon>Strongyloidoidea</taxon>
        <taxon>Steinernematidae</taxon>
        <taxon>Steinernema</taxon>
    </lineage>
</organism>
<dbReference type="EMBL" id="JAUCMV010000002">
    <property type="protein sequence ID" value="KAK0415628.1"/>
    <property type="molecule type" value="Genomic_DNA"/>
</dbReference>
<name>A0AA39I0N6_9BILA</name>
<sequence length="131" mass="14578">MECSAYCGIPTKNSKLKREEVELFQQWLAGLLNLGGRASEYISRTDRYSVRGECVVCTSIANTFQSKSAALERYFQSTLELPVTVPKGRFFVSPHESSKFKLCCLPVVPSGTVTSRNRREILNCTTAKTSA</sequence>
<keyword evidence="2" id="KW-1185">Reference proteome</keyword>
<protein>
    <submittedName>
        <fullName evidence="1">Uncharacterized protein</fullName>
    </submittedName>
</protein>
<gene>
    <name evidence="1" type="ORF">QR680_012033</name>
</gene>
<dbReference type="AlphaFoldDB" id="A0AA39I0N6"/>
<evidence type="ECO:0000313" key="2">
    <source>
        <dbReference type="Proteomes" id="UP001175271"/>
    </source>
</evidence>